<reference evidence="1 2" key="1">
    <citation type="submission" date="2020-07" db="EMBL/GenBank/DDBJ databases">
        <title>MOT database genomes.</title>
        <authorList>
            <person name="Joseph S."/>
            <person name="Aduse-Opoku J."/>
            <person name="Hashim A."/>
            <person name="Wade W."/>
            <person name="Curtis M."/>
        </authorList>
    </citation>
    <scope>NUCLEOTIDE SEQUENCE [LARGE SCALE GENOMIC DNA]</scope>
    <source>
        <strain evidence="1 2">CCW311</strain>
    </source>
</reference>
<comment type="caution">
    <text evidence="1">The sequence shown here is derived from an EMBL/GenBank/DDBJ whole genome shotgun (WGS) entry which is preliminary data.</text>
</comment>
<dbReference type="Proteomes" id="UP000563349">
    <property type="component" value="Unassembled WGS sequence"/>
</dbReference>
<dbReference type="RefSeq" id="WP_179923804.1">
    <property type="nucleotide sequence ID" value="NZ_CP128228.1"/>
</dbReference>
<name>A0A7Z0LD80_9STRE</name>
<keyword evidence="2" id="KW-1185">Reference proteome</keyword>
<dbReference type="EMBL" id="JACBYG010000039">
    <property type="protein sequence ID" value="NYS49188.1"/>
    <property type="molecule type" value="Genomic_DNA"/>
</dbReference>
<evidence type="ECO:0000313" key="1">
    <source>
        <dbReference type="EMBL" id="NYS49188.1"/>
    </source>
</evidence>
<sequence length="54" mass="6292">MDITILRALADSKFSQRSIKVALKNLEEQGLLYRVAKRPVKHAIQDSYFDFPNR</sequence>
<gene>
    <name evidence="1" type="ORF">HZY93_04265</name>
</gene>
<evidence type="ECO:0000313" key="2">
    <source>
        <dbReference type="Proteomes" id="UP000563349"/>
    </source>
</evidence>
<organism evidence="1 2">
    <name type="scientific">Streptococcus danieliae</name>
    <dbReference type="NCBI Taxonomy" id="747656"/>
    <lineage>
        <taxon>Bacteria</taxon>
        <taxon>Bacillati</taxon>
        <taxon>Bacillota</taxon>
        <taxon>Bacilli</taxon>
        <taxon>Lactobacillales</taxon>
        <taxon>Streptococcaceae</taxon>
        <taxon>Streptococcus</taxon>
    </lineage>
</organism>
<dbReference type="AlphaFoldDB" id="A0A7Z0LD80"/>
<accession>A0A7Z0LD80</accession>
<proteinExistence type="predicted"/>
<protein>
    <submittedName>
        <fullName evidence="1">Uncharacterized protein</fullName>
    </submittedName>
</protein>